<dbReference type="PANTHER" id="PTHR12110:SF52">
    <property type="entry name" value="XYLOSE ISOMERASE"/>
    <property type="match status" value="1"/>
</dbReference>
<gene>
    <name evidence="2" type="ORF">DV20_40870</name>
</gene>
<evidence type="ECO:0000259" key="1">
    <source>
        <dbReference type="Pfam" id="PF01261"/>
    </source>
</evidence>
<dbReference type="EMBL" id="JMQI01000080">
    <property type="protein sequence ID" value="KDN16474.1"/>
    <property type="molecule type" value="Genomic_DNA"/>
</dbReference>
<dbReference type="GO" id="GO:0016853">
    <property type="term" value="F:isomerase activity"/>
    <property type="evidence" value="ECO:0007669"/>
    <property type="project" value="UniProtKB-KW"/>
</dbReference>
<dbReference type="eggNOG" id="COG1082">
    <property type="taxonomic scope" value="Bacteria"/>
</dbReference>
<sequence>MDPRLSLNQITTKSWSLPEAVAGCAQAGVGWIGLWRDKVAETGVDEAARLLKEHGVRVSSLCRGGFFTGVTPDGSPVDGVARTREAIDEAAALGAGVLVLVVGGIAGNDLAASRQRVADAVGELAPYAGERGVRLGLEPLHPMQCAERSVLSTVEQALAIAVEHPAEQVGVIVDEFHVWWDPRIEDAIAAAAGRIAGFHVCDVLVPLPDPLLGRALPGDGPIDHRHLRAAVEAAGYTGPIEVEVFNADLWSRPGGAVLAETITAFEQHVA</sequence>
<proteinExistence type="predicted"/>
<dbReference type="OrthoDB" id="9787068at2"/>
<dbReference type="InterPro" id="IPR036237">
    <property type="entry name" value="Xyl_isomerase-like_sf"/>
</dbReference>
<dbReference type="AlphaFoldDB" id="A0A066TX48"/>
<feature type="domain" description="Xylose isomerase-like TIM barrel" evidence="1">
    <location>
        <begin position="24"/>
        <end position="260"/>
    </location>
</feature>
<dbReference type="InterPro" id="IPR013022">
    <property type="entry name" value="Xyl_isomerase-like_TIM-brl"/>
</dbReference>
<organism evidence="2 3">
    <name type="scientific">Amycolatopsis rifamycinica</name>
    <dbReference type="NCBI Taxonomy" id="287986"/>
    <lineage>
        <taxon>Bacteria</taxon>
        <taxon>Bacillati</taxon>
        <taxon>Actinomycetota</taxon>
        <taxon>Actinomycetes</taxon>
        <taxon>Pseudonocardiales</taxon>
        <taxon>Pseudonocardiaceae</taxon>
        <taxon>Amycolatopsis</taxon>
    </lineage>
</organism>
<dbReference type="Pfam" id="PF01261">
    <property type="entry name" value="AP_endonuc_2"/>
    <property type="match status" value="1"/>
</dbReference>
<keyword evidence="3" id="KW-1185">Reference proteome</keyword>
<dbReference type="Gene3D" id="3.20.20.150">
    <property type="entry name" value="Divalent-metal-dependent TIM barrel enzymes"/>
    <property type="match status" value="1"/>
</dbReference>
<keyword evidence="2" id="KW-0413">Isomerase</keyword>
<dbReference type="RefSeq" id="WP_043788883.1">
    <property type="nucleotide sequence ID" value="NZ_JMQI01000080.1"/>
</dbReference>
<comment type="caution">
    <text evidence="2">The sequence shown here is derived from an EMBL/GenBank/DDBJ whole genome shotgun (WGS) entry which is preliminary data.</text>
</comment>
<accession>A0A066TX48</accession>
<evidence type="ECO:0000313" key="2">
    <source>
        <dbReference type="EMBL" id="KDN16474.1"/>
    </source>
</evidence>
<dbReference type="SUPFAM" id="SSF51658">
    <property type="entry name" value="Xylose isomerase-like"/>
    <property type="match status" value="1"/>
</dbReference>
<dbReference type="STRING" id="287986.DV20_40870"/>
<evidence type="ECO:0000313" key="3">
    <source>
        <dbReference type="Proteomes" id="UP000027345"/>
    </source>
</evidence>
<reference evidence="2 3" key="1">
    <citation type="submission" date="2014-05" db="EMBL/GenBank/DDBJ databases">
        <title>Draft genome sequence of Amycolatopsis rifamycinica DSM 46095.</title>
        <authorList>
            <person name="Lal R."/>
            <person name="Saxena A."/>
            <person name="Kumari R."/>
            <person name="Mukherjee U."/>
            <person name="Singh P."/>
            <person name="Sangwan N."/>
            <person name="Mahato N.K."/>
        </authorList>
    </citation>
    <scope>NUCLEOTIDE SEQUENCE [LARGE SCALE GENOMIC DNA]</scope>
    <source>
        <strain evidence="2 3">DSM 46095</strain>
    </source>
</reference>
<dbReference type="Proteomes" id="UP000027345">
    <property type="component" value="Unassembled WGS sequence"/>
</dbReference>
<dbReference type="InterPro" id="IPR050312">
    <property type="entry name" value="IolE/XylAMocC-like"/>
</dbReference>
<name>A0A066TX48_9PSEU</name>
<protein>
    <submittedName>
        <fullName evidence="2">Xylose isomerase</fullName>
    </submittedName>
</protein>
<dbReference type="PANTHER" id="PTHR12110">
    <property type="entry name" value="HYDROXYPYRUVATE ISOMERASE"/>
    <property type="match status" value="1"/>
</dbReference>